<feature type="transmembrane region" description="Helical" evidence="8">
    <location>
        <begin position="725"/>
        <end position="744"/>
    </location>
</feature>
<keyword evidence="4 8" id="KW-0812">Transmembrane</keyword>
<proteinExistence type="inferred from homology"/>
<organism evidence="10 11">
    <name type="scientific">Streptomyces palmae</name>
    <dbReference type="NCBI Taxonomy" id="1701085"/>
    <lineage>
        <taxon>Bacteria</taxon>
        <taxon>Bacillati</taxon>
        <taxon>Actinomycetota</taxon>
        <taxon>Actinomycetes</taxon>
        <taxon>Kitasatosporales</taxon>
        <taxon>Streptomycetaceae</taxon>
        <taxon>Streptomyces</taxon>
    </lineage>
</organism>
<feature type="transmembrane region" description="Helical" evidence="8">
    <location>
        <begin position="650"/>
        <end position="672"/>
    </location>
</feature>
<evidence type="ECO:0000256" key="5">
    <source>
        <dbReference type="ARBA" id="ARBA00022989"/>
    </source>
</evidence>
<dbReference type="Proteomes" id="UP000297948">
    <property type="component" value="Unassembled WGS sequence"/>
</dbReference>
<dbReference type="InterPro" id="IPR050545">
    <property type="entry name" value="Mycobact_MmpL"/>
</dbReference>
<feature type="transmembrane region" description="Helical" evidence="8">
    <location>
        <begin position="62"/>
        <end position="80"/>
    </location>
</feature>
<dbReference type="InterPro" id="IPR004869">
    <property type="entry name" value="MMPL_dom"/>
</dbReference>
<comment type="caution">
    <text evidence="10">The sequence shown here is derived from an EMBL/GenBank/DDBJ whole genome shotgun (WGS) entry which is preliminary data.</text>
</comment>
<evidence type="ECO:0000256" key="3">
    <source>
        <dbReference type="ARBA" id="ARBA00022475"/>
    </source>
</evidence>
<sequence>MARQKCGTACTTPSFRYRLFHTARQHSNPTVVCGAPPRASPTGDPAMLDRLANLILPRPKKILLAVLIIVLCVGGASMGLTDRLTMGGYENDDTESGRTQSVLEKDFGQGRPNLTLVVKDSRGVDDPAVTQAGLKLTQELEDNKYVAGVASYWSLGKTPTMRSSSGDQAMVTGTVLGDFDEVNDRVKDLKDTYTGKVDGLDIKLGGLALMNYENTETAAKDASRAESLVFPLVLIVLVVIFGSLVAASLPLAVALATMLLVFGLMFALTFVFEANNLLVNITTFLGLGLAIDYSLLFITRYREELAKGDIARDDAIRATMRTVGRTVSFSAVTLAVAFLSLLVMPFGMFQSIAVGGTVTTLAAAVATLLIVPALLAWAGPRIDKLRLIRRKPKAEAAEGEGFWHRLATVVMRRPVPLAAGVLVLMAFLASPVVDLNMRLADEQMLPKSAQSAQVAKVVAENFNNREAQAMPVVARNIGAPAEHQQEIASYAAKLSALSDVARVDALTGTYVKGKQIAPAGPLAKQFASEKSTYLSVVPAVDGLSDDGEALVDRVRETDAPFSVTVGGQPAISVDTFDLVGEKLPYLLTILGLGTYILLFLLTGSLLLPLMAMLLSVLSLSATFGSLVFVFQDGHLQWLVGDFINTGAITWTTPILIATLAFGLSMDYAVFILSRVKEEYDRTGDNQLAVATGLERVGKVVTYAAVILSLVFIVMITSGISYMKALGLGVPLAILLDATLIRGILLPAAMRLLGKVCWWAPGPLRRLHNRYGISESGTEPAGPGARSSAAVGERQEHLTGRT</sequence>
<protein>
    <submittedName>
        <fullName evidence="10">MMPL family transporter</fullName>
    </submittedName>
</protein>
<reference evidence="10 11" key="1">
    <citation type="submission" date="2019-03" db="EMBL/GenBank/DDBJ databases">
        <authorList>
            <person name="Gonzalez-Pimentel J.L."/>
        </authorList>
    </citation>
    <scope>NUCLEOTIDE SEQUENCE [LARGE SCALE GENOMIC DNA]</scope>
    <source>
        <strain evidence="10 11">JCM 31289</strain>
    </source>
</reference>
<name>A0A4Z0HJH3_9ACTN</name>
<gene>
    <name evidence="10" type="ORF">E4099_00830</name>
</gene>
<evidence type="ECO:0000256" key="2">
    <source>
        <dbReference type="ARBA" id="ARBA00010157"/>
    </source>
</evidence>
<feature type="domain" description="SSD" evidence="9">
    <location>
        <begin position="251"/>
        <end position="377"/>
    </location>
</feature>
<feature type="transmembrane region" description="Helical" evidence="8">
    <location>
        <begin position="583"/>
        <end position="602"/>
    </location>
</feature>
<feature type="transmembrane region" description="Helical" evidence="8">
    <location>
        <begin position="352"/>
        <end position="379"/>
    </location>
</feature>
<feature type="region of interest" description="Disordered" evidence="7">
    <location>
        <begin position="774"/>
        <end position="801"/>
    </location>
</feature>
<dbReference type="SUPFAM" id="SSF82866">
    <property type="entry name" value="Multidrug efflux transporter AcrB transmembrane domain"/>
    <property type="match status" value="2"/>
</dbReference>
<feature type="transmembrane region" description="Helical" evidence="8">
    <location>
        <begin position="609"/>
        <end position="630"/>
    </location>
</feature>
<feature type="transmembrane region" description="Helical" evidence="8">
    <location>
        <begin position="253"/>
        <end position="272"/>
    </location>
</feature>
<feature type="transmembrane region" description="Helical" evidence="8">
    <location>
        <begin position="415"/>
        <end position="433"/>
    </location>
</feature>
<dbReference type="EMBL" id="SRID01000003">
    <property type="protein sequence ID" value="TGB19128.1"/>
    <property type="molecule type" value="Genomic_DNA"/>
</dbReference>
<dbReference type="PANTHER" id="PTHR33406">
    <property type="entry name" value="MEMBRANE PROTEIN MJ1562-RELATED"/>
    <property type="match status" value="1"/>
</dbReference>
<evidence type="ECO:0000256" key="8">
    <source>
        <dbReference type="SAM" id="Phobius"/>
    </source>
</evidence>
<dbReference type="Pfam" id="PF03176">
    <property type="entry name" value="MMPL"/>
    <property type="match status" value="2"/>
</dbReference>
<dbReference type="InterPro" id="IPR000731">
    <property type="entry name" value="SSD"/>
</dbReference>
<evidence type="ECO:0000313" key="10">
    <source>
        <dbReference type="EMBL" id="TGB19128.1"/>
    </source>
</evidence>
<evidence type="ECO:0000256" key="6">
    <source>
        <dbReference type="ARBA" id="ARBA00023136"/>
    </source>
</evidence>
<keyword evidence="11" id="KW-1185">Reference proteome</keyword>
<keyword evidence="6 8" id="KW-0472">Membrane</keyword>
<evidence type="ECO:0000256" key="7">
    <source>
        <dbReference type="SAM" id="MobiDB-lite"/>
    </source>
</evidence>
<feature type="compositionally biased region" description="Basic and acidic residues" evidence="7">
    <location>
        <begin position="792"/>
        <end position="801"/>
    </location>
</feature>
<keyword evidence="5 8" id="KW-1133">Transmembrane helix</keyword>
<comment type="similarity">
    <text evidence="2">Belongs to the resistance-nodulation-cell division (RND) (TC 2.A.6) family. MmpL subfamily.</text>
</comment>
<evidence type="ECO:0000256" key="4">
    <source>
        <dbReference type="ARBA" id="ARBA00022692"/>
    </source>
</evidence>
<evidence type="ECO:0000259" key="9">
    <source>
        <dbReference type="PROSITE" id="PS50156"/>
    </source>
</evidence>
<feature type="transmembrane region" description="Helical" evidence="8">
    <location>
        <begin position="278"/>
        <end position="298"/>
    </location>
</feature>
<dbReference type="PANTHER" id="PTHR33406:SF11">
    <property type="entry name" value="MEMBRANE PROTEIN SCO6666-RELATED"/>
    <property type="match status" value="1"/>
</dbReference>
<feature type="transmembrane region" description="Helical" evidence="8">
    <location>
        <begin position="327"/>
        <end position="346"/>
    </location>
</feature>
<dbReference type="GO" id="GO:0005886">
    <property type="term" value="C:plasma membrane"/>
    <property type="evidence" value="ECO:0007669"/>
    <property type="project" value="UniProtKB-SubCell"/>
</dbReference>
<dbReference type="PROSITE" id="PS50156">
    <property type="entry name" value="SSD"/>
    <property type="match status" value="1"/>
</dbReference>
<keyword evidence="3" id="KW-1003">Cell membrane</keyword>
<evidence type="ECO:0000256" key="1">
    <source>
        <dbReference type="ARBA" id="ARBA00004651"/>
    </source>
</evidence>
<feature type="transmembrane region" description="Helical" evidence="8">
    <location>
        <begin position="228"/>
        <end position="246"/>
    </location>
</feature>
<dbReference type="AlphaFoldDB" id="A0A4Z0HJH3"/>
<dbReference type="Gene3D" id="1.20.1640.10">
    <property type="entry name" value="Multidrug efflux transporter AcrB transmembrane domain"/>
    <property type="match status" value="2"/>
</dbReference>
<evidence type="ECO:0000313" key="11">
    <source>
        <dbReference type="Proteomes" id="UP000297948"/>
    </source>
</evidence>
<dbReference type="OrthoDB" id="7051771at2"/>
<comment type="subcellular location">
    <subcellularLocation>
        <location evidence="1">Cell membrane</location>
        <topology evidence="1">Multi-pass membrane protein</topology>
    </subcellularLocation>
</comment>
<feature type="transmembrane region" description="Helical" evidence="8">
    <location>
        <begin position="699"/>
        <end position="719"/>
    </location>
</feature>
<accession>A0A4Z0HJH3</accession>